<protein>
    <recommendedName>
        <fullName evidence="2">RRN6 K-rich C-terminal domain-containing protein</fullName>
    </recommendedName>
</protein>
<evidence type="ECO:0000313" key="4">
    <source>
        <dbReference type="Proteomes" id="UP000777482"/>
    </source>
</evidence>
<evidence type="ECO:0000313" key="3">
    <source>
        <dbReference type="EMBL" id="KAG0654635.1"/>
    </source>
</evidence>
<sequence length="1172" mass="126456">MHALIRMLRCFVQTEQEPPQARPKRRALLPVRQRFEQEKLAELVLRSALPSLPPRVPGELKRTWRKSLNEEEAEPAAGLLKSEESFGLRDTAKAHTSAWAKVKPERIQRWAEPVQLVPGIEGGVRLQPKRDAAGRLAAFERQTLVNRNQGLRLVSSPSKARLCFPATINTENEVEEMDLLRDPVQMEADGPLLQALHDALPREPLHPAIYLNAALRDRPAHGGSSRILSSYDTTLPNLGNVAASAYFRSSDDGIVMSASVWRRAESAGGRATAVGWGAFEPTPIGARPKSRKGKERADDERGMSEDANSTLLRCDGAVLHTTSSPIQQLQLACYPHTSRLLLACRSHTSLDLVHLDATGLSSGESAIPASLSCLRYSGAQLNKRPIADCALGGVATGYGQPGAGLVVDTEGALFGFGLDENCSSRLGHPAWGGFQPQMYRLRKRRRKKGAGGETSGMARLAWGGMRGADAVVAVEDEVLLYDLRSPTSEIVLLDENVLSAHPPFHESSPTKVTSLLARSPTHPDAQSSRTMPPTAIHVVCTTRDILWLDERMPGRDVMRWTHGRVGIEGKGSDTSLSLLELPPFEPATASAQVQRVALHSRLHPQVDIFTAELDPTCSPRTLLEPYSLPSPYRVRSAQDLPFTRAGLSFVQCGAQPSALRSPTAAAAKRSESQQDSESEAENVTAVPSHGQDGHAAATLDTRSGPTCRMIEVGSAGQVYDRELVPAPETNALEREVSEEADQVVVPDRPPESTALARPADQPIPDRKKVDATALVAVLHLTASRLDDGARDEASEAGQDQGDLVERATRMLQATQEESDGNAGATSLLELAALSERDIEEDTPAGEHLISMPGPAYGTSHTAGIAQQLKAPVQETSPAILDFTPQNPPTQFDALISPMTEENPQRTRIANGTLDAARIILLPRNVEPDEPTLAPNQPQPADQDPPPLHFSYLRPQDNDGDGVSSDEEEAERPRGKRRPPKRKRKGPKPSLNAFGPRLLLAEWHIGADPRSYAWHNPYEGEKNKSVALDSSQAGLSRKARKKRDGTAGSFDASSQPRSSGYPPAFQPSSSFPASSSQAYFPSLAPPSTPARPPTLHFEPRLPASSSQDWTQPAAATTQPVISITAPLDSPARAPPPFAGAASQVFPGAFGSRLSVAGHGVKDKKKGKKRVSGF</sequence>
<dbReference type="InterPro" id="IPR048536">
    <property type="entry name" value="Rrn6_K-rich"/>
</dbReference>
<feature type="region of interest" description="Disordered" evidence="1">
    <location>
        <begin position="729"/>
        <end position="764"/>
    </location>
</feature>
<evidence type="ECO:0000259" key="2">
    <source>
        <dbReference type="Pfam" id="PF20639"/>
    </source>
</evidence>
<dbReference type="AlphaFoldDB" id="A0A9P6VUN1"/>
<feature type="domain" description="RRN6 K-rich C-terminal" evidence="2">
    <location>
        <begin position="998"/>
        <end position="1172"/>
    </location>
</feature>
<dbReference type="InterPro" id="IPR019350">
    <property type="entry name" value="RNA_pol_I-sp_TIF_RRN6-like"/>
</dbReference>
<feature type="compositionally biased region" description="Acidic residues" evidence="1">
    <location>
        <begin position="957"/>
        <end position="969"/>
    </location>
</feature>
<name>A0A9P6VUN1_RHOMI</name>
<dbReference type="Proteomes" id="UP000777482">
    <property type="component" value="Unassembled WGS sequence"/>
</dbReference>
<dbReference type="PANTHER" id="PTHR28221:SF2">
    <property type="entry name" value="RNA POLYMERASE I-SPECIFIC TRANSCRIPTION INITIATION FACTOR RRN6"/>
    <property type="match status" value="1"/>
</dbReference>
<evidence type="ECO:0000256" key="1">
    <source>
        <dbReference type="SAM" id="MobiDB-lite"/>
    </source>
</evidence>
<feature type="compositionally biased region" description="Pro residues" evidence="1">
    <location>
        <begin position="1082"/>
        <end position="1091"/>
    </location>
</feature>
<dbReference type="EMBL" id="PUHQ01000143">
    <property type="protein sequence ID" value="KAG0654635.1"/>
    <property type="molecule type" value="Genomic_DNA"/>
</dbReference>
<feature type="compositionally biased region" description="Low complexity" evidence="1">
    <location>
        <begin position="1060"/>
        <end position="1081"/>
    </location>
</feature>
<organism evidence="3 4">
    <name type="scientific">Rhodotorula mucilaginosa</name>
    <name type="common">Yeast</name>
    <name type="synonym">Rhodotorula rubra</name>
    <dbReference type="NCBI Taxonomy" id="5537"/>
    <lineage>
        <taxon>Eukaryota</taxon>
        <taxon>Fungi</taxon>
        <taxon>Dikarya</taxon>
        <taxon>Basidiomycota</taxon>
        <taxon>Pucciniomycotina</taxon>
        <taxon>Microbotryomycetes</taxon>
        <taxon>Sporidiobolales</taxon>
        <taxon>Sporidiobolaceae</taxon>
        <taxon>Rhodotorula</taxon>
    </lineage>
</organism>
<feature type="compositionally biased region" description="Basic residues" evidence="1">
    <location>
        <begin position="973"/>
        <end position="986"/>
    </location>
</feature>
<feature type="region of interest" description="Disordered" evidence="1">
    <location>
        <begin position="926"/>
        <end position="994"/>
    </location>
</feature>
<comment type="caution">
    <text evidence="3">The sequence shown here is derived from an EMBL/GenBank/DDBJ whole genome shotgun (WGS) entry which is preliminary data.</text>
</comment>
<reference evidence="3 4" key="1">
    <citation type="submission" date="2020-11" db="EMBL/GenBank/DDBJ databases">
        <title>Kefir isolates.</title>
        <authorList>
            <person name="Marcisauskas S."/>
            <person name="Kim Y."/>
            <person name="Blasche S."/>
        </authorList>
    </citation>
    <scope>NUCLEOTIDE SEQUENCE [LARGE SCALE GENOMIC DNA]</scope>
    <source>
        <strain evidence="3 4">KR</strain>
    </source>
</reference>
<accession>A0A9P6VUN1</accession>
<proteinExistence type="predicted"/>
<dbReference type="PANTHER" id="PTHR28221">
    <property type="entry name" value="RNA POLYMERASE I-SPECIFIC TRANSCRIPTION INITIATION FACTOR RRN6"/>
    <property type="match status" value="1"/>
</dbReference>
<dbReference type="OrthoDB" id="2382881at2759"/>
<keyword evidence="4" id="KW-1185">Reference proteome</keyword>
<feature type="region of interest" description="Disordered" evidence="1">
    <location>
        <begin position="1023"/>
        <end position="1116"/>
    </location>
</feature>
<dbReference type="Pfam" id="PF20639">
    <property type="entry name" value="Rrn6_K-rich"/>
    <property type="match status" value="1"/>
</dbReference>
<gene>
    <name evidence="3" type="ORF">C6P46_001558</name>
</gene>
<feature type="compositionally biased region" description="Polar residues" evidence="1">
    <location>
        <begin position="1102"/>
        <end position="1116"/>
    </location>
</feature>
<feature type="compositionally biased region" description="Basic and acidic residues" evidence="1">
    <location>
        <begin position="295"/>
        <end position="304"/>
    </location>
</feature>
<feature type="region of interest" description="Disordered" evidence="1">
    <location>
        <begin position="660"/>
        <end position="702"/>
    </location>
</feature>
<feature type="region of interest" description="Disordered" evidence="1">
    <location>
        <begin position="282"/>
        <end position="306"/>
    </location>
</feature>